<protein>
    <submittedName>
        <fullName evidence="1">Nucleoside triphosphate hydrolase domain</fullName>
    </submittedName>
</protein>
<reference evidence="1 2" key="1">
    <citation type="submission" date="2018-06" db="EMBL/GenBank/DDBJ databases">
        <authorList>
            <consortium name="Pathogen Informatics"/>
            <person name="Doyle S."/>
        </authorList>
    </citation>
    <scope>NUCLEOTIDE SEQUENCE [LARGE SCALE GENOMIC DNA]</scope>
    <source>
        <strain evidence="1 2">NCTC9962</strain>
    </source>
</reference>
<evidence type="ECO:0000313" key="1">
    <source>
        <dbReference type="EMBL" id="STK51563.1"/>
    </source>
</evidence>
<sequence length="108" mass="11595">MSIINSTPVRVIAIVGCDGSGKSTLTASLVNELAARMPTEHIYLGQSSGRIGEWISQLPVIGAPFGRYLRSKAAHVPRKALNTAWQYYCTGYLSAFLLAGVQVSQNVV</sequence>
<dbReference type="GO" id="GO:0016787">
    <property type="term" value="F:hydrolase activity"/>
    <property type="evidence" value="ECO:0007669"/>
    <property type="project" value="UniProtKB-KW"/>
</dbReference>
<evidence type="ECO:0000313" key="2">
    <source>
        <dbReference type="Proteomes" id="UP000254052"/>
    </source>
</evidence>
<dbReference type="SUPFAM" id="SSF52540">
    <property type="entry name" value="P-loop containing nucleoside triphosphate hydrolases"/>
    <property type="match status" value="1"/>
</dbReference>
<organism evidence="1 2">
    <name type="scientific">Escherichia coli</name>
    <dbReference type="NCBI Taxonomy" id="562"/>
    <lineage>
        <taxon>Bacteria</taxon>
        <taxon>Pseudomonadati</taxon>
        <taxon>Pseudomonadota</taxon>
        <taxon>Gammaproteobacteria</taxon>
        <taxon>Enterobacterales</taxon>
        <taxon>Enterobacteriaceae</taxon>
        <taxon>Escherichia</taxon>
    </lineage>
</organism>
<keyword evidence="1" id="KW-0378">Hydrolase</keyword>
<gene>
    <name evidence="1" type="primary">yghS_1</name>
    <name evidence="1" type="ORF">NCTC9962_00102</name>
</gene>
<proteinExistence type="predicted"/>
<dbReference type="Gene3D" id="3.40.50.300">
    <property type="entry name" value="P-loop containing nucleotide triphosphate hydrolases"/>
    <property type="match status" value="1"/>
</dbReference>
<dbReference type="AlphaFoldDB" id="A0A376ZKB1"/>
<name>A0A376ZKB1_ECOLX</name>
<dbReference type="Proteomes" id="UP000254052">
    <property type="component" value="Unassembled WGS sequence"/>
</dbReference>
<dbReference type="EMBL" id="UGED01000001">
    <property type="protein sequence ID" value="STK51563.1"/>
    <property type="molecule type" value="Genomic_DNA"/>
</dbReference>
<dbReference type="InterPro" id="IPR027417">
    <property type="entry name" value="P-loop_NTPase"/>
</dbReference>
<accession>A0A376ZKB1</accession>